<proteinExistence type="predicted"/>
<evidence type="ECO:0000313" key="3">
    <source>
        <dbReference type="Proteomes" id="UP001311232"/>
    </source>
</evidence>
<name>A0AAV9RYT8_9TELE</name>
<reference evidence="2 3" key="1">
    <citation type="submission" date="2021-06" db="EMBL/GenBank/DDBJ databases">
        <authorList>
            <person name="Palmer J.M."/>
        </authorList>
    </citation>
    <scope>NUCLEOTIDE SEQUENCE [LARGE SCALE GENOMIC DNA]</scope>
    <source>
        <strain evidence="2 3">MEX-2019</strain>
        <tissue evidence="2">Muscle</tissue>
    </source>
</reference>
<dbReference type="AlphaFoldDB" id="A0AAV9RYT8"/>
<evidence type="ECO:0000256" key="1">
    <source>
        <dbReference type="SAM" id="MobiDB-lite"/>
    </source>
</evidence>
<dbReference type="Proteomes" id="UP001311232">
    <property type="component" value="Unassembled WGS sequence"/>
</dbReference>
<comment type="caution">
    <text evidence="2">The sequence shown here is derived from an EMBL/GenBank/DDBJ whole genome shotgun (WGS) entry which is preliminary data.</text>
</comment>
<organism evidence="2 3">
    <name type="scientific">Crenichthys baileyi</name>
    <name type="common">White River springfish</name>
    <dbReference type="NCBI Taxonomy" id="28760"/>
    <lineage>
        <taxon>Eukaryota</taxon>
        <taxon>Metazoa</taxon>
        <taxon>Chordata</taxon>
        <taxon>Craniata</taxon>
        <taxon>Vertebrata</taxon>
        <taxon>Euteleostomi</taxon>
        <taxon>Actinopterygii</taxon>
        <taxon>Neopterygii</taxon>
        <taxon>Teleostei</taxon>
        <taxon>Neoteleostei</taxon>
        <taxon>Acanthomorphata</taxon>
        <taxon>Ovalentaria</taxon>
        <taxon>Atherinomorphae</taxon>
        <taxon>Cyprinodontiformes</taxon>
        <taxon>Goodeidae</taxon>
        <taxon>Crenichthys</taxon>
    </lineage>
</organism>
<accession>A0AAV9RYT8</accession>
<feature type="region of interest" description="Disordered" evidence="1">
    <location>
        <begin position="41"/>
        <end position="61"/>
    </location>
</feature>
<protein>
    <submittedName>
        <fullName evidence="2">Uncharacterized protein</fullName>
    </submittedName>
</protein>
<feature type="region of interest" description="Disordered" evidence="1">
    <location>
        <begin position="97"/>
        <end position="116"/>
    </location>
</feature>
<dbReference type="EMBL" id="JAHHUM010001168">
    <property type="protein sequence ID" value="KAK5614228.1"/>
    <property type="molecule type" value="Genomic_DNA"/>
</dbReference>
<evidence type="ECO:0000313" key="2">
    <source>
        <dbReference type="EMBL" id="KAK5614228.1"/>
    </source>
</evidence>
<gene>
    <name evidence="2" type="ORF">CRENBAI_006192</name>
</gene>
<keyword evidence="3" id="KW-1185">Reference proteome</keyword>
<sequence>MRLHVKLPGHDETIVRCRSKPKSGPGGNLVKITFHVQERSLGQAPAGSLHSQTSSNHAERDLYSLQRVPSLAPSLPSRVKLRATLWNPPGLPLSFHPGPIHPSPSSCDAARVSTAV</sequence>